<feature type="transmembrane region" description="Helical" evidence="15">
    <location>
        <begin position="115"/>
        <end position="133"/>
    </location>
</feature>
<feature type="transmembrane region" description="Helical" evidence="15">
    <location>
        <begin position="82"/>
        <end position="103"/>
    </location>
</feature>
<feature type="transmembrane region" description="Helical" evidence="15">
    <location>
        <begin position="181"/>
        <end position="202"/>
    </location>
</feature>
<feature type="transmembrane region" description="Helical" evidence="15">
    <location>
        <begin position="208"/>
        <end position="229"/>
    </location>
</feature>
<name>A0A835ZBD5_9STRA</name>
<proteinExistence type="inferred from homology"/>
<dbReference type="PANTHER" id="PTHR48023:SF4">
    <property type="entry name" value="D-XYLOSE-PROTON SYMPORTER-LIKE 2"/>
    <property type="match status" value="1"/>
</dbReference>
<dbReference type="InterPro" id="IPR003663">
    <property type="entry name" value="Sugar/inositol_transpt"/>
</dbReference>
<evidence type="ECO:0000256" key="7">
    <source>
        <dbReference type="ARBA" id="ARBA00023136"/>
    </source>
</evidence>
<dbReference type="GO" id="GO:1904659">
    <property type="term" value="P:D-glucose transmembrane transport"/>
    <property type="evidence" value="ECO:0007669"/>
    <property type="project" value="TreeGrafter"/>
</dbReference>
<dbReference type="PROSITE" id="PS50850">
    <property type="entry name" value="MFS"/>
    <property type="match status" value="1"/>
</dbReference>
<dbReference type="EMBL" id="JAFCMP010000033">
    <property type="protein sequence ID" value="KAG5190530.1"/>
    <property type="molecule type" value="Genomic_DNA"/>
</dbReference>
<dbReference type="OrthoDB" id="6612291at2759"/>
<keyword evidence="18" id="KW-1185">Reference proteome</keyword>
<dbReference type="Gene3D" id="1.20.1250.20">
    <property type="entry name" value="MFS general substrate transporter like domains"/>
    <property type="match status" value="2"/>
</dbReference>
<feature type="transmembrane region" description="Helical" evidence="15">
    <location>
        <begin position="329"/>
        <end position="350"/>
    </location>
</feature>
<dbReference type="Proteomes" id="UP000664859">
    <property type="component" value="Unassembled WGS sequence"/>
</dbReference>
<comment type="catalytic activity">
    <reaction evidence="9">
        <text>D-glucose(out) = D-glucose(in)</text>
        <dbReference type="Rhea" id="RHEA:60376"/>
        <dbReference type="ChEBI" id="CHEBI:4167"/>
    </reaction>
    <physiologicalReaction direction="left-to-right" evidence="9">
        <dbReference type="Rhea" id="RHEA:60377"/>
    </physiologicalReaction>
</comment>
<gene>
    <name evidence="17" type="ORF">JKP88DRAFT_205432</name>
</gene>
<keyword evidence="5 15" id="KW-0812">Transmembrane</keyword>
<dbReference type="GO" id="GO:0016020">
    <property type="term" value="C:membrane"/>
    <property type="evidence" value="ECO:0007669"/>
    <property type="project" value="UniProtKB-SubCell"/>
</dbReference>
<keyword evidence="4" id="KW-0813">Transport</keyword>
<keyword evidence="7 15" id="KW-0472">Membrane</keyword>
<evidence type="ECO:0000256" key="8">
    <source>
        <dbReference type="ARBA" id="ARBA00044637"/>
    </source>
</evidence>
<keyword evidence="6 15" id="KW-1133">Transmembrane helix</keyword>
<organism evidence="17 18">
    <name type="scientific">Tribonema minus</name>
    <dbReference type="NCBI Taxonomy" id="303371"/>
    <lineage>
        <taxon>Eukaryota</taxon>
        <taxon>Sar</taxon>
        <taxon>Stramenopiles</taxon>
        <taxon>Ochrophyta</taxon>
        <taxon>PX clade</taxon>
        <taxon>Xanthophyceae</taxon>
        <taxon>Tribonematales</taxon>
        <taxon>Tribonemataceae</taxon>
        <taxon>Tribonema</taxon>
    </lineage>
</organism>
<evidence type="ECO:0000256" key="3">
    <source>
        <dbReference type="ARBA" id="ARBA00011738"/>
    </source>
</evidence>
<evidence type="ECO:0000256" key="10">
    <source>
        <dbReference type="ARBA" id="ARBA00044656"/>
    </source>
</evidence>
<evidence type="ECO:0000256" key="13">
    <source>
        <dbReference type="ARBA" id="ARBA00044710"/>
    </source>
</evidence>
<feature type="domain" description="Major facilitator superfamily (MFS) profile" evidence="16">
    <location>
        <begin position="38"/>
        <end position="498"/>
    </location>
</feature>
<dbReference type="SUPFAM" id="SSF103473">
    <property type="entry name" value="MFS general substrate transporter"/>
    <property type="match status" value="1"/>
</dbReference>
<evidence type="ECO:0000259" key="16">
    <source>
        <dbReference type="PROSITE" id="PS50850"/>
    </source>
</evidence>
<sequence>MLNSRRASERIPLLGDGNAFKGVNYGADGYCGWSAFTVFFFPALGGLLFGYDIGGTSAVLQQLVSSAVSGVTWSSAIKDSSVLQGAITSGGVLGAMAGSLVCFRVERHLGRRRELLLSSLLYFTGAAVEWASGLGSLSAGAGIGLLLTGRVVYGLGVGFAMHGAPAYIGEMSPPSIRGFLVGLKEAFIVVGILLGYIMGFAFEGTGGGWRVIYALAMGPAILQFAGMFLMPPSARWLVLVGRSDEARKSLAYVNPHVSDAALEEIQANTKLSSSFANYVTGQPSVLYYANTIFADVGLSSAASVLIGAFKLFATLGAVLSADKHGRKTLLRLGCWLMLAALLMLSAAFAFDYVSSEDCSQNTDEASASCAAFSDKCAFIPGCTCDTASAAADDCACCTGAGFDAQKGFILAAMFLYIGGYQAGFGPITWCLISEIFPLELRGKAISVAVVANFASNLLVTFFFPLEMDLIGVSATFLIFAALDIYALYFIATRVPETKGLSLEAIEALFQRIGGGEAVRGP</sequence>
<evidence type="ECO:0000256" key="14">
    <source>
        <dbReference type="ARBA" id="ARBA00044780"/>
    </source>
</evidence>
<comment type="caution">
    <text evidence="17">The sequence shown here is derived from an EMBL/GenBank/DDBJ whole genome shotgun (WGS) entry which is preliminary data.</text>
</comment>
<dbReference type="InterPro" id="IPR005828">
    <property type="entry name" value="MFS_sugar_transport-like"/>
</dbReference>
<dbReference type="GO" id="GO:0022857">
    <property type="term" value="F:transmembrane transporter activity"/>
    <property type="evidence" value="ECO:0007669"/>
    <property type="project" value="InterPro"/>
</dbReference>
<dbReference type="Pfam" id="PF00083">
    <property type="entry name" value="Sugar_tr"/>
    <property type="match status" value="2"/>
</dbReference>
<evidence type="ECO:0000256" key="9">
    <source>
        <dbReference type="ARBA" id="ARBA00044648"/>
    </source>
</evidence>
<evidence type="ECO:0000256" key="1">
    <source>
        <dbReference type="ARBA" id="ARBA00004141"/>
    </source>
</evidence>
<evidence type="ECO:0000256" key="12">
    <source>
        <dbReference type="ARBA" id="ARBA00044668"/>
    </source>
</evidence>
<feature type="transmembrane region" description="Helical" evidence="15">
    <location>
        <begin position="408"/>
        <end position="432"/>
    </location>
</feature>
<comment type="catalytic activity">
    <reaction evidence="8">
        <text>D-galactose(in) = D-galactose(out)</text>
        <dbReference type="Rhea" id="RHEA:34915"/>
        <dbReference type="ChEBI" id="CHEBI:4139"/>
    </reaction>
    <physiologicalReaction direction="right-to-left" evidence="8">
        <dbReference type="Rhea" id="RHEA:34917"/>
    </physiologicalReaction>
</comment>
<comment type="subunit">
    <text evidence="3">Homodimer.</text>
</comment>
<dbReference type="PANTHER" id="PTHR48023">
    <property type="entry name" value="D-XYLOSE-PROTON SYMPORTER-LIKE 2"/>
    <property type="match status" value="1"/>
</dbReference>
<feature type="transmembrane region" description="Helical" evidence="15">
    <location>
        <begin position="444"/>
        <end position="463"/>
    </location>
</feature>
<comment type="catalytic activity">
    <reaction evidence="12">
        <text>D-glucosamine(out) = D-glucosamine(in)</text>
        <dbReference type="Rhea" id="RHEA:78423"/>
        <dbReference type="ChEBI" id="CHEBI:58723"/>
    </reaction>
    <physiologicalReaction direction="left-to-right" evidence="12">
        <dbReference type="Rhea" id="RHEA:78424"/>
    </physiologicalReaction>
</comment>
<comment type="catalytic activity">
    <reaction evidence="13">
        <text>D-fructose(out) = D-fructose(in)</text>
        <dbReference type="Rhea" id="RHEA:60372"/>
        <dbReference type="ChEBI" id="CHEBI:37721"/>
    </reaction>
    <physiologicalReaction direction="left-to-right" evidence="13">
        <dbReference type="Rhea" id="RHEA:60373"/>
    </physiologicalReaction>
</comment>
<reference evidence="17" key="1">
    <citation type="submission" date="2021-02" db="EMBL/GenBank/DDBJ databases">
        <title>First Annotated Genome of the Yellow-green Alga Tribonema minus.</title>
        <authorList>
            <person name="Mahan K.M."/>
        </authorList>
    </citation>
    <scope>NUCLEOTIDE SEQUENCE</scope>
    <source>
        <strain evidence="17">UTEX B ZZ1240</strain>
    </source>
</reference>
<evidence type="ECO:0000256" key="2">
    <source>
        <dbReference type="ARBA" id="ARBA00010992"/>
    </source>
</evidence>
<comment type="similarity">
    <text evidence="2">Belongs to the major facilitator superfamily. Sugar transporter (TC 2.A.1.1) family.</text>
</comment>
<dbReference type="InterPro" id="IPR050820">
    <property type="entry name" value="MFS_Sugar_Transporter"/>
</dbReference>
<feature type="transmembrane region" description="Helical" evidence="15">
    <location>
        <begin position="30"/>
        <end position="51"/>
    </location>
</feature>
<evidence type="ECO:0000256" key="5">
    <source>
        <dbReference type="ARBA" id="ARBA00022692"/>
    </source>
</evidence>
<evidence type="ECO:0000313" key="17">
    <source>
        <dbReference type="EMBL" id="KAG5190530.1"/>
    </source>
</evidence>
<dbReference type="AlphaFoldDB" id="A0A835ZBD5"/>
<dbReference type="InterPro" id="IPR036259">
    <property type="entry name" value="MFS_trans_sf"/>
</dbReference>
<dbReference type="PROSITE" id="PS00217">
    <property type="entry name" value="SUGAR_TRANSPORT_2"/>
    <property type="match status" value="1"/>
</dbReference>
<dbReference type="InterPro" id="IPR005829">
    <property type="entry name" value="Sugar_transporter_CS"/>
</dbReference>
<protein>
    <recommendedName>
        <fullName evidence="14">Hexose transporter 1</fullName>
    </recommendedName>
</protein>
<feature type="transmembrane region" description="Helical" evidence="15">
    <location>
        <begin position="469"/>
        <end position="491"/>
    </location>
</feature>
<evidence type="ECO:0000313" key="18">
    <source>
        <dbReference type="Proteomes" id="UP000664859"/>
    </source>
</evidence>
<evidence type="ECO:0000256" key="4">
    <source>
        <dbReference type="ARBA" id="ARBA00022448"/>
    </source>
</evidence>
<evidence type="ECO:0000256" key="11">
    <source>
        <dbReference type="ARBA" id="ARBA00044662"/>
    </source>
</evidence>
<comment type="catalytic activity">
    <reaction evidence="11">
        <text>D-mannose(out) = D-mannose(in)</text>
        <dbReference type="Rhea" id="RHEA:78391"/>
        <dbReference type="ChEBI" id="CHEBI:4208"/>
    </reaction>
    <physiologicalReaction direction="left-to-right" evidence="11">
        <dbReference type="Rhea" id="RHEA:78392"/>
    </physiologicalReaction>
</comment>
<feature type="transmembrane region" description="Helical" evidence="15">
    <location>
        <begin position="139"/>
        <end position="160"/>
    </location>
</feature>
<evidence type="ECO:0000256" key="6">
    <source>
        <dbReference type="ARBA" id="ARBA00022989"/>
    </source>
</evidence>
<comment type="catalytic activity">
    <reaction evidence="10">
        <text>D-xylose(out) = D-xylose(in)</text>
        <dbReference type="Rhea" id="RHEA:78427"/>
        <dbReference type="ChEBI" id="CHEBI:53455"/>
    </reaction>
    <physiologicalReaction direction="left-to-right" evidence="10">
        <dbReference type="Rhea" id="RHEA:78428"/>
    </physiologicalReaction>
</comment>
<dbReference type="PRINTS" id="PR00171">
    <property type="entry name" value="SUGRTRNSPORT"/>
</dbReference>
<evidence type="ECO:0000256" key="15">
    <source>
        <dbReference type="SAM" id="Phobius"/>
    </source>
</evidence>
<accession>A0A835ZBD5</accession>
<comment type="subcellular location">
    <subcellularLocation>
        <location evidence="1">Membrane</location>
        <topology evidence="1">Multi-pass membrane protein</topology>
    </subcellularLocation>
</comment>
<dbReference type="InterPro" id="IPR020846">
    <property type="entry name" value="MFS_dom"/>
</dbReference>